<evidence type="ECO:0000256" key="5">
    <source>
        <dbReference type="ARBA" id="ARBA00022516"/>
    </source>
</evidence>
<keyword evidence="13" id="KW-0175">Coiled coil</keyword>
<keyword evidence="12" id="KW-1208">Phospholipid metabolism</keyword>
<dbReference type="Pfam" id="PF01169">
    <property type="entry name" value="GDT1"/>
    <property type="match status" value="1"/>
</dbReference>
<feature type="transmembrane region" description="Helical" evidence="14">
    <location>
        <begin position="7"/>
        <end position="30"/>
    </location>
</feature>
<dbReference type="CDD" id="cd07989">
    <property type="entry name" value="LPLAT_AGPAT-like"/>
    <property type="match status" value="1"/>
</dbReference>
<evidence type="ECO:0000256" key="2">
    <source>
        <dbReference type="ARBA" id="ARBA00005189"/>
    </source>
</evidence>
<comment type="subcellular location">
    <subcellularLocation>
        <location evidence="1">Membrane</location>
        <topology evidence="1">Multi-pass membrane protein</topology>
    </subcellularLocation>
</comment>
<keyword evidence="9 12" id="KW-0443">Lipid metabolism</keyword>
<evidence type="ECO:0000256" key="14">
    <source>
        <dbReference type="SAM" id="Phobius"/>
    </source>
</evidence>
<protein>
    <recommendedName>
        <fullName evidence="12">1-acyl-sn-glycerol-3-phosphate acyltransferase</fullName>
        <ecNumber evidence="12">2.3.1.51</ecNumber>
    </recommendedName>
</protein>
<keyword evidence="17" id="KW-1185">Reference proteome</keyword>
<evidence type="ECO:0000256" key="9">
    <source>
        <dbReference type="ARBA" id="ARBA00023098"/>
    </source>
</evidence>
<dbReference type="STRING" id="554055.A0A2P6V3V4"/>
<evidence type="ECO:0000256" key="7">
    <source>
        <dbReference type="ARBA" id="ARBA00022692"/>
    </source>
</evidence>
<comment type="pathway">
    <text evidence="2">Lipid metabolism.</text>
</comment>
<feature type="transmembrane region" description="Helical" evidence="14">
    <location>
        <begin position="133"/>
        <end position="155"/>
    </location>
</feature>
<dbReference type="SUPFAM" id="SSF69593">
    <property type="entry name" value="Glycerol-3-phosphate (1)-acyltransferase"/>
    <property type="match status" value="1"/>
</dbReference>
<keyword evidence="10 14" id="KW-0472">Membrane</keyword>
<dbReference type="EMBL" id="LHPF02000033">
    <property type="protein sequence ID" value="PSC68757.1"/>
    <property type="molecule type" value="Genomic_DNA"/>
</dbReference>
<dbReference type="GO" id="GO:0016020">
    <property type="term" value="C:membrane"/>
    <property type="evidence" value="ECO:0007669"/>
    <property type="project" value="UniProtKB-SubCell"/>
</dbReference>
<dbReference type="SMART" id="SM00563">
    <property type="entry name" value="PlsC"/>
    <property type="match status" value="1"/>
</dbReference>
<keyword evidence="8 14" id="KW-1133">Transmembrane helix</keyword>
<dbReference type="GO" id="GO:0006654">
    <property type="term" value="P:phosphatidic acid biosynthetic process"/>
    <property type="evidence" value="ECO:0007669"/>
    <property type="project" value="TreeGrafter"/>
</dbReference>
<comment type="caution">
    <text evidence="16">The sequence shown here is derived from an EMBL/GenBank/DDBJ whole genome shotgun (WGS) entry which is preliminary data.</text>
</comment>
<evidence type="ECO:0000256" key="11">
    <source>
        <dbReference type="ARBA" id="ARBA00023315"/>
    </source>
</evidence>
<dbReference type="AlphaFoldDB" id="A0A2P6V3V4"/>
<feature type="domain" description="Phospholipid/glycerol acyltransferase" evidence="15">
    <location>
        <begin position="274"/>
        <end position="387"/>
    </location>
</feature>
<keyword evidence="6 12" id="KW-0808">Transferase</keyword>
<dbReference type="OrthoDB" id="417078at2759"/>
<organism evidence="16 17">
    <name type="scientific">Micractinium conductrix</name>
    <dbReference type="NCBI Taxonomy" id="554055"/>
    <lineage>
        <taxon>Eukaryota</taxon>
        <taxon>Viridiplantae</taxon>
        <taxon>Chlorophyta</taxon>
        <taxon>core chlorophytes</taxon>
        <taxon>Trebouxiophyceae</taxon>
        <taxon>Chlorellales</taxon>
        <taxon>Chlorellaceae</taxon>
        <taxon>Chlorella clade</taxon>
        <taxon>Micractinium</taxon>
    </lineage>
</organism>
<keyword evidence="11 12" id="KW-0012">Acyltransferase</keyword>
<feature type="transmembrane region" description="Helical" evidence="14">
    <location>
        <begin position="201"/>
        <end position="227"/>
    </location>
</feature>
<dbReference type="Proteomes" id="UP000239649">
    <property type="component" value="Unassembled WGS sequence"/>
</dbReference>
<evidence type="ECO:0000256" key="6">
    <source>
        <dbReference type="ARBA" id="ARBA00022679"/>
    </source>
</evidence>
<dbReference type="InterPro" id="IPR004552">
    <property type="entry name" value="AGP_acyltrans"/>
</dbReference>
<dbReference type="InterPro" id="IPR002123">
    <property type="entry name" value="Plipid/glycerol_acylTrfase"/>
</dbReference>
<dbReference type="PANTHER" id="PTHR10434">
    <property type="entry name" value="1-ACYL-SN-GLYCEROL-3-PHOSPHATE ACYLTRANSFERASE"/>
    <property type="match status" value="1"/>
</dbReference>
<keyword evidence="7 14" id="KW-0812">Transmembrane</keyword>
<evidence type="ECO:0000256" key="4">
    <source>
        <dbReference type="ARBA" id="ARBA00009190"/>
    </source>
</evidence>
<evidence type="ECO:0000256" key="3">
    <source>
        <dbReference type="ARBA" id="ARBA00008655"/>
    </source>
</evidence>
<accession>A0A2P6V3V4</accession>
<comment type="similarity">
    <text evidence="4">Belongs to the GDT1 family.</text>
</comment>
<comment type="catalytic activity">
    <reaction evidence="12">
        <text>a 1-acyl-sn-glycero-3-phosphate + an acyl-CoA = a 1,2-diacyl-sn-glycero-3-phosphate + CoA</text>
        <dbReference type="Rhea" id="RHEA:19709"/>
        <dbReference type="ChEBI" id="CHEBI:57287"/>
        <dbReference type="ChEBI" id="CHEBI:57970"/>
        <dbReference type="ChEBI" id="CHEBI:58342"/>
        <dbReference type="ChEBI" id="CHEBI:58608"/>
        <dbReference type="EC" id="2.3.1.51"/>
    </reaction>
</comment>
<comment type="domain">
    <text evidence="12">The HXXXXD motif is essential for acyltransferase activity and may constitute the binding site for the phosphate moiety of the glycerol-3-phosphate.</text>
</comment>
<dbReference type="InterPro" id="IPR001727">
    <property type="entry name" value="GDT1-like"/>
</dbReference>
<dbReference type="NCBIfam" id="TIGR00530">
    <property type="entry name" value="AGP_acyltrn"/>
    <property type="match status" value="1"/>
</dbReference>
<dbReference type="Pfam" id="PF01553">
    <property type="entry name" value="Acyltransferase"/>
    <property type="match status" value="1"/>
</dbReference>
<dbReference type="EC" id="2.3.1.51" evidence="12"/>
<gene>
    <name evidence="16" type="ORF">C2E20_7674</name>
</gene>
<proteinExistence type="inferred from homology"/>
<evidence type="ECO:0000256" key="12">
    <source>
        <dbReference type="RuleBase" id="RU361267"/>
    </source>
</evidence>
<name>A0A2P6V3V4_9CHLO</name>
<evidence type="ECO:0000256" key="1">
    <source>
        <dbReference type="ARBA" id="ARBA00004141"/>
    </source>
</evidence>
<evidence type="ECO:0000256" key="8">
    <source>
        <dbReference type="ARBA" id="ARBA00022989"/>
    </source>
</evidence>
<evidence type="ECO:0000259" key="15">
    <source>
        <dbReference type="SMART" id="SM00563"/>
    </source>
</evidence>
<keyword evidence="12" id="KW-0594">Phospholipid biosynthesis</keyword>
<dbReference type="GO" id="GO:0003841">
    <property type="term" value="F:1-acylglycerol-3-phosphate O-acyltransferase activity"/>
    <property type="evidence" value="ECO:0007669"/>
    <property type="project" value="UniProtKB-UniRule"/>
</dbReference>
<evidence type="ECO:0000313" key="16">
    <source>
        <dbReference type="EMBL" id="PSC68757.1"/>
    </source>
</evidence>
<comment type="similarity">
    <text evidence="3 12">Belongs to the 1-acyl-sn-glycerol-3-phosphate acyltransferase family.</text>
</comment>
<sequence length="446" mass="48129">MRVGKWVSFIGSTAALAAMTVISVGIGYAVKRVPTVVESTEVIGQWVGAALLLYFGLRTLKDAWDKTEEAADDELADAEEEVESAERSGRIHGQQASAKALLEVASLIFVAEWGDRSMLATIALGAAQNPLGVAGGAVAAHALATLVAVTGGAMLSRRISEKMCSAAAGGAAAWAAAAFDAPDGSSAVDYTKRHRFPAFLAAIRAVLFYTTTLIFAMPLFVLMLLAYPYCLQFDKYRRRAEHVINTIWAKLTTMFYYPVEIKGLENLPGPEQAAVYVANHASFLDIYTLFHLQRDFKFISKTSNFMIPIIGWSMFLTGHVMINRVDRRSQLECLKQCGELLKQGASVLFFPEGTRTKDGRMHSFKKGAFSVAAKAKVPVVPITLVGTGDLMPNAKEYLLYPGKVQVIIHPLIQPTNADSMSAAAHAAIASSLPPELVAPPEDAAKE</sequence>
<evidence type="ECO:0000256" key="13">
    <source>
        <dbReference type="SAM" id="Coils"/>
    </source>
</evidence>
<dbReference type="GO" id="GO:0046873">
    <property type="term" value="F:metal ion transmembrane transporter activity"/>
    <property type="evidence" value="ECO:0007669"/>
    <property type="project" value="InterPro"/>
</dbReference>
<feature type="coiled-coil region" evidence="13">
    <location>
        <begin position="61"/>
        <end position="88"/>
    </location>
</feature>
<reference evidence="16 17" key="1">
    <citation type="journal article" date="2018" name="Plant J.">
        <title>Genome sequences of Chlorella sorokiniana UTEX 1602 and Micractinium conductrix SAG 241.80: implications to maltose excretion by a green alga.</title>
        <authorList>
            <person name="Arriola M.B."/>
            <person name="Velmurugan N."/>
            <person name="Zhang Y."/>
            <person name="Plunkett M.H."/>
            <person name="Hondzo H."/>
            <person name="Barney B.M."/>
        </authorList>
    </citation>
    <scope>NUCLEOTIDE SEQUENCE [LARGE SCALE GENOMIC DNA]</scope>
    <source>
        <strain evidence="16 17">SAG 241.80</strain>
    </source>
</reference>
<evidence type="ECO:0000256" key="10">
    <source>
        <dbReference type="ARBA" id="ARBA00023136"/>
    </source>
</evidence>
<feature type="transmembrane region" description="Helical" evidence="14">
    <location>
        <begin position="305"/>
        <end position="322"/>
    </location>
</feature>
<keyword evidence="5 12" id="KW-0444">Lipid biosynthesis</keyword>
<evidence type="ECO:0000313" key="17">
    <source>
        <dbReference type="Proteomes" id="UP000239649"/>
    </source>
</evidence>
<dbReference type="PANTHER" id="PTHR10434:SF64">
    <property type="entry name" value="1-ACYL-SN-GLYCEROL-3-PHOSPHATE ACYLTRANSFERASE-RELATED"/>
    <property type="match status" value="1"/>
</dbReference>